<dbReference type="Pfam" id="PF04112">
    <property type="entry name" value="Mak10"/>
    <property type="match status" value="1"/>
</dbReference>
<evidence type="ECO:0000256" key="1">
    <source>
        <dbReference type="ARBA" id="ARBA00004496"/>
    </source>
</evidence>
<dbReference type="STRING" id="1314790.A0A1Y1Z0R0"/>
<name>A0A1Y1Z0R0_9FUNG</name>
<dbReference type="InterPro" id="IPR007244">
    <property type="entry name" value="Naa35_N"/>
</dbReference>
<keyword evidence="3" id="KW-0963">Cytoplasm</keyword>
<dbReference type="PANTHER" id="PTHR21373">
    <property type="entry name" value="GLUCOSE REPRESSIBLE PROTEIN MAK10"/>
    <property type="match status" value="1"/>
</dbReference>
<evidence type="ECO:0000259" key="4">
    <source>
        <dbReference type="Pfam" id="PF04112"/>
    </source>
</evidence>
<reference evidence="6 7" key="1">
    <citation type="submission" date="2016-07" db="EMBL/GenBank/DDBJ databases">
        <title>Pervasive Adenine N6-methylation of Active Genes in Fungi.</title>
        <authorList>
            <consortium name="DOE Joint Genome Institute"/>
            <person name="Mondo S.J."/>
            <person name="Dannebaum R.O."/>
            <person name="Kuo R.C."/>
            <person name="Labutti K."/>
            <person name="Haridas S."/>
            <person name="Kuo A."/>
            <person name="Salamov A."/>
            <person name="Ahrendt S.R."/>
            <person name="Lipzen A."/>
            <person name="Sullivan W."/>
            <person name="Andreopoulos W.B."/>
            <person name="Clum A."/>
            <person name="Lindquist E."/>
            <person name="Daum C."/>
            <person name="Ramamoorthy G.K."/>
            <person name="Gryganskyi A."/>
            <person name="Culley D."/>
            <person name="Magnuson J.K."/>
            <person name="James T.Y."/>
            <person name="O'Malley M.A."/>
            <person name="Stajich J.E."/>
            <person name="Spatafora J.W."/>
            <person name="Visel A."/>
            <person name="Grigoriev I.V."/>
        </authorList>
    </citation>
    <scope>NUCLEOTIDE SEQUENCE [LARGE SCALE GENOMIC DNA]</scope>
    <source>
        <strain evidence="6 7">CBS 931.73</strain>
    </source>
</reference>
<feature type="domain" description="NAA35-like TPR repeats" evidence="5">
    <location>
        <begin position="345"/>
        <end position="751"/>
    </location>
</feature>
<dbReference type="InterPro" id="IPR057983">
    <property type="entry name" value="NAA35-like_N"/>
</dbReference>
<dbReference type="Pfam" id="PF25789">
    <property type="entry name" value="TPR_NAA35"/>
    <property type="match status" value="1"/>
</dbReference>
<protein>
    <submittedName>
        <fullName evidence="6">Mak10-domain-containing protein</fullName>
    </submittedName>
</protein>
<evidence type="ECO:0000259" key="5">
    <source>
        <dbReference type="Pfam" id="PF25789"/>
    </source>
</evidence>
<feature type="domain" description="NAA35-like N-terminal" evidence="4">
    <location>
        <begin position="57"/>
        <end position="207"/>
    </location>
</feature>
<proteinExistence type="inferred from homology"/>
<keyword evidence="7" id="KW-1185">Reference proteome</keyword>
<dbReference type="PANTHER" id="PTHR21373:SF0">
    <property type="entry name" value="N-ALPHA-ACETYLTRANSFERASE 35, NATC AUXILIARY SUBUNIT"/>
    <property type="match status" value="1"/>
</dbReference>
<evidence type="ECO:0000313" key="7">
    <source>
        <dbReference type="Proteomes" id="UP000193498"/>
    </source>
</evidence>
<dbReference type="InterPro" id="IPR057982">
    <property type="entry name" value="TPR_NAA35"/>
</dbReference>
<comment type="similarity">
    <text evidence="2">Belongs to the MAK10 family.</text>
</comment>
<organism evidence="6 7">
    <name type="scientific">Basidiobolus meristosporus CBS 931.73</name>
    <dbReference type="NCBI Taxonomy" id="1314790"/>
    <lineage>
        <taxon>Eukaryota</taxon>
        <taxon>Fungi</taxon>
        <taxon>Fungi incertae sedis</taxon>
        <taxon>Zoopagomycota</taxon>
        <taxon>Entomophthoromycotina</taxon>
        <taxon>Basidiobolomycetes</taxon>
        <taxon>Basidiobolales</taxon>
        <taxon>Basidiobolaceae</taxon>
        <taxon>Basidiobolus</taxon>
    </lineage>
</organism>
<comment type="caution">
    <text evidence="6">The sequence shown here is derived from an EMBL/GenBank/DDBJ whole genome shotgun (WGS) entry which is preliminary data.</text>
</comment>
<dbReference type="FunCoup" id="A0A1Y1Z0R0">
    <property type="interactions" value="648"/>
</dbReference>
<sequence length="754" mass="85968">MTEVNFNGASKENGSSENVQEAISNLKINPYQQTYLLPEWKDITDFLDEATNDFDVGQLVHLESFGLYDSMAAIEIMDPKMDTGMHVEGQDASKGFDASSPLSASQILGVMDKLCSCELAWHSGHSLSQTMFTCLYVHNVFKIPQVKGVSESDNNLVSLVLKAYVLGAIKCCQLVWQEMIKGNVYEEEDFTTNKYGLSFYEDFTDSETLNLLEDSEEWLMKIIKTANEDEEIRFKDGYITDGSHAKALLSRIQLRKRYLLGLIYISGMQFSESQKEFDLAKSLLDGPGPGTVKSTLDLAEDVADAFDPLINRKLAAQAPPRPIALLSVTEAYDNLSALCGRLSKISTITECNSVETLINFFFYYSQAQPQACAVSRSYIQSALYSDHRILGRLPVFYFIRDSIIESVRPPLQVVELPLGDNKHKELYSLVTGFITRAAKPFIDTFKVYCQNRSRQRRVMCKLLREWEILQEEAEHIDEQFHAIFKYSAASLPFFYSSWVYHRKLSMMIQTAQLGFDLELFAEYEYLMMFWHLDYLYGAYSQHLERIVNITLTCAQGQEKAIPSQGNRDIPESASPLAIQRIQVTGLREMTRGIYLMIAAFNRTGHIRSPSLKFDDERTRFCHRFRMYNHLVSPTPLSYDDYQETLHQIESISIHDLLITALRSLQTAKSVMEGMLKFNETEVFSELSYAEFTANAKAVIRVCIGNSLTLQTAIKDPEVASLSKKTPNQIRKHIPTKIIGYDFKYHRSFPVITLR</sequence>
<dbReference type="Proteomes" id="UP000193498">
    <property type="component" value="Unassembled WGS sequence"/>
</dbReference>
<dbReference type="AlphaFoldDB" id="A0A1Y1Z0R0"/>
<gene>
    <name evidence="6" type="ORF">K493DRAFT_334109</name>
</gene>
<dbReference type="EMBL" id="MCFE01000041">
    <property type="protein sequence ID" value="ORY03881.1"/>
    <property type="molecule type" value="Genomic_DNA"/>
</dbReference>
<evidence type="ECO:0000256" key="3">
    <source>
        <dbReference type="ARBA" id="ARBA00022490"/>
    </source>
</evidence>
<comment type="subcellular location">
    <subcellularLocation>
        <location evidence="1">Cytoplasm</location>
    </subcellularLocation>
</comment>
<dbReference type="InParanoid" id="A0A1Y1Z0R0"/>
<evidence type="ECO:0000313" key="6">
    <source>
        <dbReference type="EMBL" id="ORY03881.1"/>
    </source>
</evidence>
<dbReference type="GO" id="GO:0031417">
    <property type="term" value="C:NatC complex"/>
    <property type="evidence" value="ECO:0007669"/>
    <property type="project" value="InterPro"/>
</dbReference>
<dbReference type="OrthoDB" id="269405at2759"/>
<accession>A0A1Y1Z0R0</accession>
<evidence type="ECO:0000256" key="2">
    <source>
        <dbReference type="ARBA" id="ARBA00006289"/>
    </source>
</evidence>